<dbReference type="Proteomes" id="UP001159405">
    <property type="component" value="Unassembled WGS sequence"/>
</dbReference>
<dbReference type="PANTHER" id="PTHR14948">
    <property type="entry name" value="NG5"/>
    <property type="match status" value="1"/>
</dbReference>
<dbReference type="PANTHER" id="PTHR14948:SF25">
    <property type="entry name" value="DUF4190 DOMAIN-CONTAINING PROTEIN"/>
    <property type="match status" value="1"/>
</dbReference>
<keyword evidence="9" id="KW-1185">Reference proteome</keyword>
<evidence type="ECO:0000256" key="2">
    <source>
        <dbReference type="ARBA" id="ARBA00006843"/>
    </source>
</evidence>
<dbReference type="Pfam" id="PF04505">
    <property type="entry name" value="CD225"/>
    <property type="match status" value="1"/>
</dbReference>
<evidence type="ECO:0000256" key="3">
    <source>
        <dbReference type="ARBA" id="ARBA00022692"/>
    </source>
</evidence>
<comment type="caution">
    <text evidence="8">The sequence shown here is derived from an EMBL/GenBank/DDBJ whole genome shotgun (WGS) entry which is preliminary data.</text>
</comment>
<name>A0ABN8Q2Z2_9CNID</name>
<comment type="similarity">
    <text evidence="2">Belongs to the CD225/Dispanin family.</text>
</comment>
<feature type="transmembrane region" description="Helical" evidence="7">
    <location>
        <begin position="235"/>
        <end position="262"/>
    </location>
</feature>
<accession>A0ABN8Q2Z2</accession>
<gene>
    <name evidence="8" type="ORF">PLOB_00050225</name>
</gene>
<evidence type="ECO:0000256" key="6">
    <source>
        <dbReference type="SAM" id="MobiDB-lite"/>
    </source>
</evidence>
<evidence type="ECO:0000313" key="8">
    <source>
        <dbReference type="EMBL" id="CAH3154568.1"/>
    </source>
</evidence>
<evidence type="ECO:0000313" key="9">
    <source>
        <dbReference type="Proteomes" id="UP001159405"/>
    </source>
</evidence>
<proteinExistence type="inferred from homology"/>
<evidence type="ECO:0000256" key="4">
    <source>
        <dbReference type="ARBA" id="ARBA00022989"/>
    </source>
</evidence>
<evidence type="ECO:0000256" key="5">
    <source>
        <dbReference type="ARBA" id="ARBA00023136"/>
    </source>
</evidence>
<protein>
    <submittedName>
        <fullName evidence="8">Uncharacterized protein</fullName>
    </submittedName>
</protein>
<organism evidence="8 9">
    <name type="scientific">Porites lobata</name>
    <dbReference type="NCBI Taxonomy" id="104759"/>
    <lineage>
        <taxon>Eukaryota</taxon>
        <taxon>Metazoa</taxon>
        <taxon>Cnidaria</taxon>
        <taxon>Anthozoa</taxon>
        <taxon>Hexacorallia</taxon>
        <taxon>Scleractinia</taxon>
        <taxon>Fungiina</taxon>
        <taxon>Poritidae</taxon>
        <taxon>Porites</taxon>
    </lineage>
</organism>
<feature type="region of interest" description="Disordered" evidence="6">
    <location>
        <begin position="96"/>
        <end position="115"/>
    </location>
</feature>
<reference evidence="8 9" key="1">
    <citation type="submission" date="2022-05" db="EMBL/GenBank/DDBJ databases">
        <authorList>
            <consortium name="Genoscope - CEA"/>
            <person name="William W."/>
        </authorList>
    </citation>
    <scope>NUCLEOTIDE SEQUENCE [LARGE SCALE GENOMIC DNA]</scope>
</reference>
<keyword evidence="5 7" id="KW-0472">Membrane</keyword>
<sequence>MEKNRNHVTEPEYKQYRFISKAKENSISRILNSNSFPGSSRENKVAFHGFIHHVAGALLRFVVLQNIDKLYKFGCILIHEEPGTIVLTMTDKGSESEQVPAAANAVDSSPPPYPSELPPPYIQQPGYQAPPSYEVPPGYQGPPAYQTLPGYPAGQVYQGVPVGYVVATQPSSYVVQPTSVQDIPPDYQGLSWFSCLCCCWPLGIVAILKSNEVKSSLSRGDFQSARIASNSARNFAYAAIGIGVGFLVMYIIAMVLVFTIVASSN</sequence>
<dbReference type="InterPro" id="IPR051423">
    <property type="entry name" value="CD225/Dispanin"/>
</dbReference>
<dbReference type="InterPro" id="IPR007593">
    <property type="entry name" value="CD225/Dispanin_fam"/>
</dbReference>
<evidence type="ECO:0000256" key="7">
    <source>
        <dbReference type="SAM" id="Phobius"/>
    </source>
</evidence>
<keyword evidence="3 7" id="KW-0812">Transmembrane</keyword>
<comment type="subcellular location">
    <subcellularLocation>
        <location evidence="1">Membrane</location>
    </subcellularLocation>
</comment>
<dbReference type="EMBL" id="CALNXK010000099">
    <property type="protein sequence ID" value="CAH3154568.1"/>
    <property type="molecule type" value="Genomic_DNA"/>
</dbReference>
<keyword evidence="4 7" id="KW-1133">Transmembrane helix</keyword>
<evidence type="ECO:0000256" key="1">
    <source>
        <dbReference type="ARBA" id="ARBA00004370"/>
    </source>
</evidence>